<dbReference type="CDD" id="cd18089">
    <property type="entry name" value="SPOUT_Trm10-like"/>
    <property type="match status" value="1"/>
</dbReference>
<dbReference type="GO" id="GO:0052905">
    <property type="term" value="F:tRNA (guanosine(9)-N1)-methyltransferase activity"/>
    <property type="evidence" value="ECO:0007669"/>
    <property type="project" value="UniProtKB-EC"/>
</dbReference>
<evidence type="ECO:0000256" key="4">
    <source>
        <dbReference type="ARBA" id="ARBA00022691"/>
    </source>
</evidence>
<dbReference type="EMBL" id="LSYV01000005">
    <property type="protein sequence ID" value="KXZ54521.1"/>
    <property type="molecule type" value="Genomic_DNA"/>
</dbReference>
<dbReference type="GO" id="GO:0000049">
    <property type="term" value="F:tRNA binding"/>
    <property type="evidence" value="ECO:0007669"/>
    <property type="project" value="TreeGrafter"/>
</dbReference>
<comment type="caution">
    <text evidence="7">The sequence shown here is derived from an EMBL/GenBank/DDBJ whole genome shotgun (WGS) entry which is preliminary data.</text>
</comment>
<evidence type="ECO:0000256" key="2">
    <source>
        <dbReference type="ARBA" id="ARBA00022603"/>
    </source>
</evidence>
<feature type="domain" description="SAM-dependent MTase TRM10-type" evidence="6">
    <location>
        <begin position="24"/>
        <end position="228"/>
    </location>
</feature>
<dbReference type="InterPro" id="IPR028564">
    <property type="entry name" value="MT_TRM10-typ"/>
</dbReference>
<keyword evidence="8" id="KW-1185">Reference proteome</keyword>
<gene>
    <name evidence="7" type="ORF">GPECTOR_4g586</name>
</gene>
<keyword evidence="3" id="KW-0808">Transferase</keyword>
<organism evidence="7 8">
    <name type="scientific">Gonium pectorale</name>
    <name type="common">Green alga</name>
    <dbReference type="NCBI Taxonomy" id="33097"/>
    <lineage>
        <taxon>Eukaryota</taxon>
        <taxon>Viridiplantae</taxon>
        <taxon>Chlorophyta</taxon>
        <taxon>core chlorophytes</taxon>
        <taxon>Chlorophyceae</taxon>
        <taxon>CS clade</taxon>
        <taxon>Chlamydomonadales</taxon>
        <taxon>Volvocaceae</taxon>
        <taxon>Gonium</taxon>
    </lineage>
</organism>
<dbReference type="GO" id="GO:0002939">
    <property type="term" value="P:tRNA N1-guanine methylation"/>
    <property type="evidence" value="ECO:0007669"/>
    <property type="project" value="TreeGrafter"/>
</dbReference>
<accession>A0A150GXH3</accession>
<evidence type="ECO:0000313" key="8">
    <source>
        <dbReference type="Proteomes" id="UP000075714"/>
    </source>
</evidence>
<dbReference type="PANTHER" id="PTHR13563:SF13">
    <property type="entry name" value="TRNA METHYLTRANSFERASE 10 HOMOLOG A"/>
    <property type="match status" value="1"/>
</dbReference>
<dbReference type="InterPro" id="IPR007356">
    <property type="entry name" value="tRNA_m1G_MeTrfase_euk"/>
</dbReference>
<evidence type="ECO:0000259" key="6">
    <source>
        <dbReference type="PROSITE" id="PS51675"/>
    </source>
</evidence>
<dbReference type="PROSITE" id="PS51675">
    <property type="entry name" value="SAM_MT_TRM10"/>
    <property type="match status" value="1"/>
</dbReference>
<dbReference type="InterPro" id="IPR038459">
    <property type="entry name" value="MT_TRM10-typ_sf"/>
</dbReference>
<reference evidence="8" key="1">
    <citation type="journal article" date="2016" name="Nat. Commun.">
        <title>The Gonium pectorale genome demonstrates co-option of cell cycle regulation during the evolution of multicellularity.</title>
        <authorList>
            <person name="Hanschen E.R."/>
            <person name="Marriage T.N."/>
            <person name="Ferris P.J."/>
            <person name="Hamaji T."/>
            <person name="Toyoda A."/>
            <person name="Fujiyama A."/>
            <person name="Neme R."/>
            <person name="Noguchi H."/>
            <person name="Minakuchi Y."/>
            <person name="Suzuki M."/>
            <person name="Kawai-Toyooka H."/>
            <person name="Smith D.R."/>
            <person name="Sparks H."/>
            <person name="Anderson J."/>
            <person name="Bakaric R."/>
            <person name="Luria V."/>
            <person name="Karger A."/>
            <person name="Kirschner M.W."/>
            <person name="Durand P.M."/>
            <person name="Michod R.E."/>
            <person name="Nozaki H."/>
            <person name="Olson B.J."/>
        </authorList>
    </citation>
    <scope>NUCLEOTIDE SEQUENCE [LARGE SCALE GENOMIC DNA]</scope>
    <source>
        <strain evidence="8">NIES-2863</strain>
    </source>
</reference>
<dbReference type="OrthoDB" id="278300at2759"/>
<dbReference type="Proteomes" id="UP000075714">
    <property type="component" value="Unassembled WGS sequence"/>
</dbReference>
<evidence type="ECO:0000256" key="1">
    <source>
        <dbReference type="ARBA" id="ARBA00012797"/>
    </source>
</evidence>
<sequence length="252" mass="26627">MQPNQRGAEADDEIGLALREAARRRAKLAAALAGGEGVLRVVIDCGFVHTLQIQTLLKAQLRSLAKQVQSAVGHNRRAEQPACLQVASWSGDLAAYADERMGAASWPLVKHARPILELFDPRDIVVLSPDAEQPLLDLDLGRVYVIGGIVDRSIIRGVTAGFAAEHGLETRRLPTIELAEQLGLGPGVSKRPVLNICDVVAAMLRFRSNGGDWADALDAAIPRRKRTAAAAPRQTAAAAASAASAAVSGGSR</sequence>
<keyword evidence="4" id="KW-0949">S-adenosyl-L-methionine</keyword>
<evidence type="ECO:0000256" key="3">
    <source>
        <dbReference type="ARBA" id="ARBA00022679"/>
    </source>
</evidence>
<proteinExistence type="predicted"/>
<keyword evidence="2" id="KW-0489">Methyltransferase</keyword>
<dbReference type="AlphaFoldDB" id="A0A150GXH3"/>
<evidence type="ECO:0000313" key="7">
    <source>
        <dbReference type="EMBL" id="KXZ54521.1"/>
    </source>
</evidence>
<dbReference type="EC" id="2.1.1.221" evidence="1"/>
<dbReference type="Gene3D" id="3.40.1280.30">
    <property type="match status" value="1"/>
</dbReference>
<protein>
    <recommendedName>
        <fullName evidence="1">tRNA (guanine(9)-N(1))-methyltransferase</fullName>
        <ecNumber evidence="1">2.1.1.221</ecNumber>
    </recommendedName>
</protein>
<dbReference type="STRING" id="33097.A0A150GXH3"/>
<name>A0A150GXH3_GONPE</name>
<comment type="catalytic activity">
    <reaction evidence="5">
        <text>guanosine(9) in tRNA + S-adenosyl-L-methionine = N(1)-methylguanosine(9) in tRNA + S-adenosyl-L-homocysteine + H(+)</text>
        <dbReference type="Rhea" id="RHEA:43156"/>
        <dbReference type="Rhea" id="RHEA-COMP:10367"/>
        <dbReference type="Rhea" id="RHEA-COMP:10368"/>
        <dbReference type="ChEBI" id="CHEBI:15378"/>
        <dbReference type="ChEBI" id="CHEBI:57856"/>
        <dbReference type="ChEBI" id="CHEBI:59789"/>
        <dbReference type="ChEBI" id="CHEBI:73542"/>
        <dbReference type="ChEBI" id="CHEBI:74269"/>
        <dbReference type="EC" id="2.1.1.221"/>
    </reaction>
</comment>
<dbReference type="PANTHER" id="PTHR13563">
    <property type="entry name" value="TRNA (GUANINE-9-) METHYLTRANSFERASE"/>
    <property type="match status" value="1"/>
</dbReference>
<dbReference type="GO" id="GO:0005634">
    <property type="term" value="C:nucleus"/>
    <property type="evidence" value="ECO:0007669"/>
    <property type="project" value="TreeGrafter"/>
</dbReference>
<evidence type="ECO:0000256" key="5">
    <source>
        <dbReference type="ARBA" id="ARBA00048434"/>
    </source>
</evidence>